<accession>H8YWK8</accession>
<protein>
    <submittedName>
        <fullName evidence="1">Uncharacterized small protein</fullName>
    </submittedName>
</protein>
<evidence type="ECO:0000313" key="1">
    <source>
        <dbReference type="EMBL" id="EIC22834.1"/>
    </source>
</evidence>
<dbReference type="RefSeq" id="WP_009146919.1">
    <property type="nucleotide sequence ID" value="NZ_CP121471.1"/>
</dbReference>
<keyword evidence="2" id="KW-1185">Reference proteome</keyword>
<dbReference type="STRING" id="631362.Thi970DRAFT_00469"/>
<sequence>MTMHCLQIPEEAFAALKFPPDRAEEQLRQEFAVFLVREGLLGVAQAKRIAQMDRVSFQTLLAQRRVELIGSVEDALHDAQSARAASQFGQQ</sequence>
<dbReference type="OrthoDB" id="462653at2"/>
<reference evidence="1 2" key="2">
    <citation type="submission" date="2011-11" db="EMBL/GenBank/DDBJ databases">
        <authorList>
            <consortium name="US DOE Joint Genome Institute"/>
            <person name="Lucas S."/>
            <person name="Han J."/>
            <person name="Lapidus A."/>
            <person name="Cheng J.-F."/>
            <person name="Goodwin L."/>
            <person name="Pitluck S."/>
            <person name="Peters L."/>
            <person name="Ovchinnikova G."/>
            <person name="Zhang X."/>
            <person name="Detter J.C."/>
            <person name="Han C."/>
            <person name="Tapia R."/>
            <person name="Land M."/>
            <person name="Hauser L."/>
            <person name="Kyrpides N."/>
            <person name="Ivanova N."/>
            <person name="Pagani I."/>
            <person name="Vogl K."/>
            <person name="Liu Z."/>
            <person name="Overmann J."/>
            <person name="Frigaard N.-U."/>
            <person name="Bryant D."/>
            <person name="Woyke T."/>
        </authorList>
    </citation>
    <scope>NUCLEOTIDE SEQUENCE [LARGE SCALE GENOMIC DNA]</scope>
    <source>
        <strain evidence="1 2">970</strain>
    </source>
</reference>
<dbReference type="AlphaFoldDB" id="H8YWK8"/>
<dbReference type="EMBL" id="JH603168">
    <property type="protein sequence ID" value="EIC22834.1"/>
    <property type="molecule type" value="Genomic_DNA"/>
</dbReference>
<organism evidence="1 2">
    <name type="scientific">Thiorhodovibrio frisius</name>
    <dbReference type="NCBI Taxonomy" id="631362"/>
    <lineage>
        <taxon>Bacteria</taxon>
        <taxon>Pseudomonadati</taxon>
        <taxon>Pseudomonadota</taxon>
        <taxon>Gammaproteobacteria</taxon>
        <taxon>Chromatiales</taxon>
        <taxon>Chromatiaceae</taxon>
        <taxon>Thiorhodovibrio</taxon>
    </lineage>
</organism>
<dbReference type="Proteomes" id="UP000002964">
    <property type="component" value="Unassembled WGS sequence"/>
</dbReference>
<dbReference type="Pfam" id="PF03683">
    <property type="entry name" value="UPF0175"/>
    <property type="match status" value="1"/>
</dbReference>
<dbReference type="InterPro" id="IPR005368">
    <property type="entry name" value="UPF0175"/>
</dbReference>
<gene>
    <name evidence="1" type="ORF">Thi970DRAFT_00469</name>
</gene>
<proteinExistence type="predicted"/>
<evidence type="ECO:0000313" key="2">
    <source>
        <dbReference type="Proteomes" id="UP000002964"/>
    </source>
</evidence>
<dbReference type="HOGENOM" id="CLU_2426066_0_0_6"/>
<name>H8YWK8_9GAMM</name>
<reference evidence="2" key="1">
    <citation type="submission" date="2011-06" db="EMBL/GenBank/DDBJ databases">
        <authorList>
            <consortium name="US DOE Joint Genome Institute (JGI-PGF)"/>
            <person name="Lucas S."/>
            <person name="Han J."/>
            <person name="Lapidus A."/>
            <person name="Cheng J.-F."/>
            <person name="Goodwin L."/>
            <person name="Pitluck S."/>
            <person name="Peters L."/>
            <person name="Land M.L."/>
            <person name="Hauser L."/>
            <person name="Vogl K."/>
            <person name="Liu Z."/>
            <person name="Overmann J."/>
            <person name="Frigaard N.-U."/>
            <person name="Bryant D.A."/>
            <person name="Woyke T.J."/>
        </authorList>
    </citation>
    <scope>NUCLEOTIDE SEQUENCE [LARGE SCALE GENOMIC DNA]</scope>
    <source>
        <strain evidence="2">970</strain>
    </source>
</reference>